<evidence type="ECO:0000256" key="2">
    <source>
        <dbReference type="ARBA" id="ARBA00022475"/>
    </source>
</evidence>
<dbReference type="InterPro" id="IPR022791">
    <property type="entry name" value="L-PG_synthase/AglD"/>
</dbReference>
<gene>
    <name evidence="6" type="primary">mprF</name>
    <name evidence="7" type="ORF">H8695_00600</name>
</gene>
<organism evidence="7 8">
    <name type="scientific">Feifania hominis</name>
    <dbReference type="NCBI Taxonomy" id="2763660"/>
    <lineage>
        <taxon>Bacteria</taxon>
        <taxon>Bacillati</taxon>
        <taxon>Bacillota</taxon>
        <taxon>Clostridia</taxon>
        <taxon>Eubacteriales</taxon>
        <taxon>Feifaniaceae</taxon>
        <taxon>Feifania</taxon>
    </lineage>
</organism>
<dbReference type="AlphaFoldDB" id="A0A926DC92"/>
<keyword evidence="4 6" id="KW-1133">Transmembrane helix</keyword>
<evidence type="ECO:0000256" key="4">
    <source>
        <dbReference type="ARBA" id="ARBA00022989"/>
    </source>
</evidence>
<keyword evidence="5 6" id="KW-0472">Membrane</keyword>
<accession>A0A926DC92</accession>
<dbReference type="EMBL" id="JACRSP010000001">
    <property type="protein sequence ID" value="MBC8535197.1"/>
    <property type="molecule type" value="Genomic_DNA"/>
</dbReference>
<keyword evidence="3 6" id="KW-0812">Transmembrane</keyword>
<evidence type="ECO:0000256" key="1">
    <source>
        <dbReference type="ARBA" id="ARBA00004651"/>
    </source>
</evidence>
<evidence type="ECO:0000256" key="6">
    <source>
        <dbReference type="RuleBase" id="RU363042"/>
    </source>
</evidence>
<keyword evidence="6" id="KW-0046">Antibiotic resistance</keyword>
<evidence type="ECO:0000256" key="5">
    <source>
        <dbReference type="ARBA" id="ARBA00023136"/>
    </source>
</evidence>
<evidence type="ECO:0000313" key="8">
    <source>
        <dbReference type="Proteomes" id="UP000620366"/>
    </source>
</evidence>
<dbReference type="Proteomes" id="UP000620366">
    <property type="component" value="Unassembled WGS sequence"/>
</dbReference>
<comment type="catalytic activity">
    <reaction evidence="6">
        <text>L-lysyl-tRNA(Lys) + a 1,2-diacyl-sn-glycero-3-phospho-(1'-sn-glycerol) = a 1,2-diacyl-sn-glycero-3-phospho-1'-(3'-O-L-lysyl)-sn-glycerol + tRNA(Lys)</text>
        <dbReference type="Rhea" id="RHEA:10668"/>
        <dbReference type="Rhea" id="RHEA-COMP:9696"/>
        <dbReference type="Rhea" id="RHEA-COMP:9697"/>
        <dbReference type="ChEBI" id="CHEBI:64716"/>
        <dbReference type="ChEBI" id="CHEBI:75792"/>
        <dbReference type="ChEBI" id="CHEBI:78442"/>
        <dbReference type="ChEBI" id="CHEBI:78529"/>
        <dbReference type="EC" id="2.3.2.3"/>
    </reaction>
</comment>
<comment type="caution">
    <text evidence="7">The sequence shown here is derived from an EMBL/GenBank/DDBJ whole genome shotgun (WGS) entry which is preliminary data.</text>
</comment>
<comment type="function">
    <text evidence="6">Catalyzes the transfer of a lysyl group from L-lysyl-tRNA(Lys) to membrane-bound phosphatidylglycerol (PG), which produces lysylphosphatidylglycerol (LPG), a major component of the bacterial membrane with a positive net charge. LPG synthesis contributes to bacterial virulence as it is involved in the resistance mechanism against cationic antimicrobial peptides (CAMP) produces by the host's immune system (defensins, cathelicidins) and by the competing microorganisms.</text>
</comment>
<reference evidence="7" key="1">
    <citation type="submission" date="2020-08" db="EMBL/GenBank/DDBJ databases">
        <title>Genome public.</title>
        <authorList>
            <person name="Liu C."/>
            <person name="Sun Q."/>
        </authorList>
    </citation>
    <scope>NUCLEOTIDE SEQUENCE</scope>
    <source>
        <strain evidence="7">BX7</strain>
    </source>
</reference>
<feature type="transmembrane region" description="Helical" evidence="6">
    <location>
        <begin position="267"/>
        <end position="289"/>
    </location>
</feature>
<feature type="transmembrane region" description="Helical" evidence="6">
    <location>
        <begin position="14"/>
        <end position="32"/>
    </location>
</feature>
<protein>
    <recommendedName>
        <fullName evidence="6">Phosphatidylglycerol lysyltransferase</fullName>
        <ecNumber evidence="6">2.3.2.3</ecNumber>
    </recommendedName>
    <alternativeName>
        <fullName evidence="6">Lysylphosphatidylglycerol synthase</fullName>
    </alternativeName>
</protein>
<sequence>MQAESERVERPRQIGWLTVMLALVALTLWWLFRDASPGDLRGLVVRPRFLLLGLAAMGVNLCCEALSNRSVLATLGERVGLLRCVKYSFIGYYFSAITPSSTGGQPAQVYYMHRDGIRVSRSAVSLLTLSIVYQMSLLGFGVGSFVLFHFVLGGEVGLLKYPMIVSAGTNVLIVAAMLTCAVSERAAQRLVSGAIGLLAKLRLVRDASGLRARAAVQIGEFHQGFVHMRRNGGVVAGVFVRTFIQLAALYSVPYFVFRAFGLSGKSLFAFVVVQAVLTMGGLGTAAAGLGGRRRGGRTAALWNALSGGVCGGGGARLAHDQLLCRRRRQRRGVHRRPASAAAPGKACSVKMQHGSAGLSRNRKALFSSLPGLNEKALLWEK</sequence>
<evidence type="ECO:0000256" key="3">
    <source>
        <dbReference type="ARBA" id="ARBA00022692"/>
    </source>
</evidence>
<dbReference type="GO" id="GO:0005886">
    <property type="term" value="C:plasma membrane"/>
    <property type="evidence" value="ECO:0007669"/>
    <property type="project" value="UniProtKB-SubCell"/>
</dbReference>
<comment type="similarity">
    <text evidence="6">Belongs to the LPG synthase family.</text>
</comment>
<feature type="transmembrane region" description="Helical" evidence="6">
    <location>
        <begin position="234"/>
        <end position="255"/>
    </location>
</feature>
<keyword evidence="2" id="KW-1003">Cell membrane</keyword>
<dbReference type="GO" id="GO:0046677">
    <property type="term" value="P:response to antibiotic"/>
    <property type="evidence" value="ECO:0007669"/>
    <property type="project" value="UniProtKB-KW"/>
</dbReference>
<feature type="transmembrane region" description="Helical" evidence="6">
    <location>
        <begin position="163"/>
        <end position="182"/>
    </location>
</feature>
<comment type="subcellular location">
    <subcellularLocation>
        <location evidence="1 6">Cell membrane</location>
        <topology evidence="1 6">Multi-pass membrane protein</topology>
    </subcellularLocation>
</comment>
<dbReference type="GO" id="GO:0006629">
    <property type="term" value="P:lipid metabolic process"/>
    <property type="evidence" value="ECO:0007669"/>
    <property type="project" value="UniProtKB-KW"/>
</dbReference>
<proteinExistence type="inferred from homology"/>
<dbReference type="RefSeq" id="WP_249298833.1">
    <property type="nucleotide sequence ID" value="NZ_JACRSP010000001.1"/>
</dbReference>
<evidence type="ECO:0000313" key="7">
    <source>
        <dbReference type="EMBL" id="MBC8535197.1"/>
    </source>
</evidence>
<keyword evidence="8" id="KW-1185">Reference proteome</keyword>
<keyword evidence="6" id="KW-0443">Lipid metabolism</keyword>
<dbReference type="GO" id="GO:0050071">
    <property type="term" value="F:phosphatidylglycerol lysyltransferase activity"/>
    <property type="evidence" value="ECO:0007669"/>
    <property type="project" value="UniProtKB-EC"/>
</dbReference>
<dbReference type="EC" id="2.3.2.3" evidence="6"/>
<keyword evidence="6" id="KW-0808">Transferase</keyword>
<dbReference type="Pfam" id="PF03706">
    <property type="entry name" value="LPG_synthase_TM"/>
    <property type="match status" value="1"/>
</dbReference>
<feature type="transmembrane region" description="Helical" evidence="6">
    <location>
        <begin position="124"/>
        <end position="151"/>
    </location>
</feature>
<name>A0A926DC92_9FIRM</name>